<keyword evidence="3" id="KW-1185">Reference proteome</keyword>
<reference evidence="2 3" key="1">
    <citation type="submission" date="2016-11" db="EMBL/GenBank/DDBJ databases">
        <title>Mixed transmission modes and dynamic genome evolution in an obligate animal-bacterial symbiosis.</title>
        <authorList>
            <person name="Russell S.L."/>
            <person name="Corbett-Detig R.B."/>
            <person name="Cavanaugh C.M."/>
        </authorList>
    </citation>
    <scope>NUCLEOTIDE SEQUENCE [LARGE SCALE GENOMIC DNA]</scope>
    <source>
        <strain evidence="2">Sveles-Q1</strain>
    </source>
</reference>
<keyword evidence="1" id="KW-1133">Transmembrane helix</keyword>
<dbReference type="EMBL" id="MPRL01000003">
    <property type="protein sequence ID" value="OOZ42068.1"/>
    <property type="molecule type" value="Genomic_DNA"/>
</dbReference>
<dbReference type="AlphaFoldDB" id="A0A1T2LAC9"/>
<name>A0A1T2LAC9_9GAMM</name>
<organism evidence="2 3">
    <name type="scientific">Solemya pervernicosa gill symbiont</name>
    <dbReference type="NCBI Taxonomy" id="642797"/>
    <lineage>
        <taxon>Bacteria</taxon>
        <taxon>Pseudomonadati</taxon>
        <taxon>Pseudomonadota</taxon>
        <taxon>Gammaproteobacteria</taxon>
        <taxon>sulfur-oxidizing symbionts</taxon>
    </lineage>
</organism>
<evidence type="ECO:0000313" key="2">
    <source>
        <dbReference type="EMBL" id="OOZ42068.1"/>
    </source>
</evidence>
<sequence>MSLAMVLMLGCALIGWNQGTLLKKHRKPTNLIDLISFNYPQGEKRAYAYIVLFFSLSCLLFVYQVVGSSLLSVVSGYTIKVYSIYGMAFSALFVYISKSNIYVSYLDGKELDKQYLYALWNMNDNIKSQGRRSDLVLLAMSKWIFIVSLGLHLVELF</sequence>
<evidence type="ECO:0000313" key="3">
    <source>
        <dbReference type="Proteomes" id="UP000191110"/>
    </source>
</evidence>
<evidence type="ECO:0000256" key="1">
    <source>
        <dbReference type="SAM" id="Phobius"/>
    </source>
</evidence>
<gene>
    <name evidence="2" type="ORF">BOW53_01680</name>
</gene>
<feature type="transmembrane region" description="Helical" evidence="1">
    <location>
        <begin position="135"/>
        <end position="154"/>
    </location>
</feature>
<proteinExistence type="predicted"/>
<dbReference type="RefSeq" id="WP_078482347.1">
    <property type="nucleotide sequence ID" value="NZ_MPRL01000003.1"/>
</dbReference>
<dbReference type="Proteomes" id="UP000191110">
    <property type="component" value="Unassembled WGS sequence"/>
</dbReference>
<keyword evidence="1" id="KW-0812">Transmembrane</keyword>
<protein>
    <submittedName>
        <fullName evidence="2">Uncharacterized protein</fullName>
    </submittedName>
</protein>
<comment type="caution">
    <text evidence="2">The sequence shown here is derived from an EMBL/GenBank/DDBJ whole genome shotgun (WGS) entry which is preliminary data.</text>
</comment>
<feature type="transmembrane region" description="Helical" evidence="1">
    <location>
        <begin position="46"/>
        <end position="65"/>
    </location>
</feature>
<accession>A0A1T2LAC9</accession>
<feature type="transmembrane region" description="Helical" evidence="1">
    <location>
        <begin position="77"/>
        <end position="96"/>
    </location>
</feature>
<keyword evidence="1" id="KW-0472">Membrane</keyword>